<keyword evidence="2" id="KW-1185">Reference proteome</keyword>
<name>A0ABQ8S5H6_PERAM</name>
<comment type="caution">
    <text evidence="1">The sequence shown here is derived from an EMBL/GenBank/DDBJ whole genome shotgun (WGS) entry which is preliminary data.</text>
</comment>
<evidence type="ECO:0000313" key="1">
    <source>
        <dbReference type="EMBL" id="KAJ4429121.1"/>
    </source>
</evidence>
<organism evidence="1 2">
    <name type="scientific">Periplaneta americana</name>
    <name type="common">American cockroach</name>
    <name type="synonym">Blatta americana</name>
    <dbReference type="NCBI Taxonomy" id="6978"/>
    <lineage>
        <taxon>Eukaryota</taxon>
        <taxon>Metazoa</taxon>
        <taxon>Ecdysozoa</taxon>
        <taxon>Arthropoda</taxon>
        <taxon>Hexapoda</taxon>
        <taxon>Insecta</taxon>
        <taxon>Pterygota</taxon>
        <taxon>Neoptera</taxon>
        <taxon>Polyneoptera</taxon>
        <taxon>Dictyoptera</taxon>
        <taxon>Blattodea</taxon>
        <taxon>Blattoidea</taxon>
        <taxon>Blattidae</taxon>
        <taxon>Blattinae</taxon>
        <taxon>Periplaneta</taxon>
    </lineage>
</organism>
<dbReference type="InterPro" id="IPR036397">
    <property type="entry name" value="RNaseH_sf"/>
</dbReference>
<gene>
    <name evidence="1" type="ORF">ANN_26122</name>
</gene>
<dbReference type="EMBL" id="JAJSOF020000036">
    <property type="protein sequence ID" value="KAJ4429121.1"/>
    <property type="molecule type" value="Genomic_DNA"/>
</dbReference>
<accession>A0ABQ8S5H6</accession>
<protein>
    <submittedName>
        <fullName evidence="1">Uncharacterized protein</fullName>
    </submittedName>
</protein>
<dbReference type="Gene3D" id="3.30.420.10">
    <property type="entry name" value="Ribonuclease H-like superfamily/Ribonuclease H"/>
    <property type="match status" value="1"/>
</dbReference>
<reference evidence="1 2" key="1">
    <citation type="journal article" date="2022" name="Allergy">
        <title>Genome assembly and annotation of Periplaneta americana reveal a comprehensive cockroach allergen profile.</title>
        <authorList>
            <person name="Wang L."/>
            <person name="Xiong Q."/>
            <person name="Saelim N."/>
            <person name="Wang L."/>
            <person name="Nong W."/>
            <person name="Wan A.T."/>
            <person name="Shi M."/>
            <person name="Liu X."/>
            <person name="Cao Q."/>
            <person name="Hui J.H.L."/>
            <person name="Sookrung N."/>
            <person name="Leung T.F."/>
            <person name="Tungtrongchitr A."/>
            <person name="Tsui S.K.W."/>
        </authorList>
    </citation>
    <scope>NUCLEOTIDE SEQUENCE [LARGE SCALE GENOMIC DNA]</scope>
    <source>
        <strain evidence="1">PWHHKU_190912</strain>
    </source>
</reference>
<sequence length="671" mass="76293">MAKAKIKSLAALVHSIECTGSNIFPEIVEDEQMSSFASFLSEHLPLTNAREMEECYRFAMEYMSYAEAYHLSLKMSANTHMAALSSNDNQNGTQASSEEISTVPHTLVKKYLYLHNRYSLAYGYEINGIEKYSPDATNPHLWNSILSQAENIVTGMSYLHMLTVWLFPQLEEEGNEFLFQQDGAPPHWHLDVRKCSKSTTCKKMDWMHWEPRCLLQLASEMSVEDWFKHEANIKPFEDFLVSRHEYLLNRLTNRSIFDPSNITGLASEILHIVYTMDWDINKDDSASLLTVHSWQNFHRDMMKVLTSLLETYPIEPPAQSLPWLLHEWLTLRDKSNVVSDISFFRIASSLPPWLMFSNLCYSDPSEHTIQILARLVNSRLKDVLSDYNGFLNQGLLHYLLIGLSITQKSASIDRARHLFSVLFESCPSLTIAIRVHSSTAVPILRRFTATDMAEPSTQSSLTHIIATFKPVCPERTGRILELGSHVQSGIVKFKISPQAVSFEYLRDDIAQSNIVEVLLSEVENDSSVLETLDIAVWQDQLPFCGLSTVSQNMMCLTTVLLILLYNSLTETHTNKFMTCESSASLVCRVLLSCYAAYMNAPLPPQRAQEAPFHSTARQKTPRTCPILDTELLLVVKKRLYSILATVTSRQAVTIPQSYITSTKDPKIRDIF</sequence>
<proteinExistence type="predicted"/>
<evidence type="ECO:0000313" key="2">
    <source>
        <dbReference type="Proteomes" id="UP001148838"/>
    </source>
</evidence>
<dbReference type="Proteomes" id="UP001148838">
    <property type="component" value="Unassembled WGS sequence"/>
</dbReference>